<accession>A0A1G6T789</accession>
<protein>
    <submittedName>
        <fullName evidence="5">NitT/TauT family transport system ATP-binding protein</fullName>
    </submittedName>
</protein>
<dbReference type="EMBL" id="FNAB01000003">
    <property type="protein sequence ID" value="SDD24327.1"/>
    <property type="molecule type" value="Genomic_DNA"/>
</dbReference>
<sequence length="270" mass="30360">MMSTIVSERREAAATPKAPTKDAIKFEDVRVTFPHPQGGTRTVLDNVNLNIPAGEFVAIVGRSGCGKTTLLNMVAGLVEPSAGKVSVMDKTPREGREHLGFMLARDALFPWRNAMRNVEYGLELRGMGKADRKATARRWLKAVHLGDAEGLWPWQLSQGMRQRVALARTWALDPDVLLMDEPFAALDVNTRQSVQQEFLELWQREAHRTVLFVTHDLGEAVALADRIVLMGDGQVLDDVKVGIERPRDLSTITTHPRYIEVYERMRTRLH</sequence>
<evidence type="ECO:0000313" key="6">
    <source>
        <dbReference type="Proteomes" id="UP000199417"/>
    </source>
</evidence>
<gene>
    <name evidence="5" type="ORF">SAMN05444580_103405</name>
</gene>
<dbReference type="AlphaFoldDB" id="A0A1G6T789"/>
<dbReference type="SUPFAM" id="SSF52540">
    <property type="entry name" value="P-loop containing nucleoside triphosphate hydrolases"/>
    <property type="match status" value="1"/>
</dbReference>
<dbReference type="GO" id="GO:0016887">
    <property type="term" value="F:ATP hydrolysis activity"/>
    <property type="evidence" value="ECO:0007669"/>
    <property type="project" value="InterPro"/>
</dbReference>
<dbReference type="Pfam" id="PF00005">
    <property type="entry name" value="ABC_tran"/>
    <property type="match status" value="1"/>
</dbReference>
<dbReference type="InterPro" id="IPR027417">
    <property type="entry name" value="P-loop_NTPase"/>
</dbReference>
<keyword evidence="1" id="KW-0813">Transport</keyword>
<organism evidence="5 6">
    <name type="scientific">Rhodococcus tukisamuensis</name>
    <dbReference type="NCBI Taxonomy" id="168276"/>
    <lineage>
        <taxon>Bacteria</taxon>
        <taxon>Bacillati</taxon>
        <taxon>Actinomycetota</taxon>
        <taxon>Actinomycetes</taxon>
        <taxon>Mycobacteriales</taxon>
        <taxon>Nocardiaceae</taxon>
        <taxon>Rhodococcus</taxon>
    </lineage>
</organism>
<dbReference type="PANTHER" id="PTHR42788:SF13">
    <property type="entry name" value="ALIPHATIC SULFONATES IMPORT ATP-BINDING PROTEIN SSUB"/>
    <property type="match status" value="1"/>
</dbReference>
<evidence type="ECO:0000313" key="5">
    <source>
        <dbReference type="EMBL" id="SDD24327.1"/>
    </source>
</evidence>
<dbReference type="SMART" id="SM00382">
    <property type="entry name" value="AAA"/>
    <property type="match status" value="1"/>
</dbReference>
<feature type="domain" description="ABC transporter" evidence="4">
    <location>
        <begin position="24"/>
        <end position="257"/>
    </location>
</feature>
<evidence type="ECO:0000256" key="2">
    <source>
        <dbReference type="ARBA" id="ARBA00022741"/>
    </source>
</evidence>
<keyword evidence="2" id="KW-0547">Nucleotide-binding</keyword>
<keyword evidence="3 5" id="KW-0067">ATP-binding</keyword>
<dbReference type="Proteomes" id="UP000199417">
    <property type="component" value="Unassembled WGS sequence"/>
</dbReference>
<name>A0A1G6T789_9NOCA</name>
<dbReference type="CDD" id="cd03293">
    <property type="entry name" value="ABC_NrtD_SsuB_transporters"/>
    <property type="match status" value="1"/>
</dbReference>
<keyword evidence="6" id="KW-1185">Reference proteome</keyword>
<dbReference type="InterPro" id="IPR050166">
    <property type="entry name" value="ABC_transporter_ATP-bind"/>
</dbReference>
<evidence type="ECO:0000259" key="4">
    <source>
        <dbReference type="PROSITE" id="PS50893"/>
    </source>
</evidence>
<evidence type="ECO:0000256" key="1">
    <source>
        <dbReference type="ARBA" id="ARBA00022448"/>
    </source>
</evidence>
<dbReference type="PANTHER" id="PTHR42788">
    <property type="entry name" value="TAURINE IMPORT ATP-BINDING PROTEIN-RELATED"/>
    <property type="match status" value="1"/>
</dbReference>
<reference evidence="5 6" key="1">
    <citation type="submission" date="2016-10" db="EMBL/GenBank/DDBJ databases">
        <authorList>
            <person name="de Groot N.N."/>
        </authorList>
    </citation>
    <scope>NUCLEOTIDE SEQUENCE [LARGE SCALE GENOMIC DNA]</scope>
    <source>
        <strain evidence="5 6">JCM 11308</strain>
    </source>
</reference>
<dbReference type="PROSITE" id="PS00211">
    <property type="entry name" value="ABC_TRANSPORTER_1"/>
    <property type="match status" value="1"/>
</dbReference>
<dbReference type="Gene3D" id="3.40.50.300">
    <property type="entry name" value="P-loop containing nucleotide triphosphate hydrolases"/>
    <property type="match status" value="1"/>
</dbReference>
<dbReference type="InterPro" id="IPR003439">
    <property type="entry name" value="ABC_transporter-like_ATP-bd"/>
</dbReference>
<dbReference type="InterPro" id="IPR003593">
    <property type="entry name" value="AAA+_ATPase"/>
</dbReference>
<dbReference type="STRING" id="168276.SAMN05444580_103405"/>
<evidence type="ECO:0000256" key="3">
    <source>
        <dbReference type="ARBA" id="ARBA00022840"/>
    </source>
</evidence>
<dbReference type="PROSITE" id="PS50893">
    <property type="entry name" value="ABC_TRANSPORTER_2"/>
    <property type="match status" value="1"/>
</dbReference>
<dbReference type="InterPro" id="IPR017871">
    <property type="entry name" value="ABC_transporter-like_CS"/>
</dbReference>
<proteinExistence type="predicted"/>
<dbReference type="GO" id="GO:0005524">
    <property type="term" value="F:ATP binding"/>
    <property type="evidence" value="ECO:0007669"/>
    <property type="project" value="UniProtKB-KW"/>
</dbReference>